<dbReference type="EMBL" id="CP106881">
    <property type="protein sequence ID" value="UYG52801.1"/>
    <property type="molecule type" value="Genomic_DNA"/>
</dbReference>
<organism evidence="2 3">
    <name type="scientific">Comamonas endophytica</name>
    <dbReference type="NCBI Taxonomy" id="2949090"/>
    <lineage>
        <taxon>Bacteria</taxon>
        <taxon>Pseudomonadati</taxon>
        <taxon>Pseudomonadota</taxon>
        <taxon>Betaproteobacteria</taxon>
        <taxon>Burkholderiales</taxon>
        <taxon>Comamonadaceae</taxon>
        <taxon>Comamonas</taxon>
    </lineage>
</organism>
<evidence type="ECO:0000256" key="1">
    <source>
        <dbReference type="SAM" id="MobiDB-lite"/>
    </source>
</evidence>
<accession>A0ABY6GCH9</accession>
<evidence type="ECO:0000313" key="2">
    <source>
        <dbReference type="EMBL" id="UYG52801.1"/>
    </source>
</evidence>
<dbReference type="Pfam" id="PF09474">
    <property type="entry name" value="Type_III_YscX"/>
    <property type="match status" value="1"/>
</dbReference>
<protein>
    <submittedName>
        <fullName evidence="2">Uncharacterized protein</fullName>
    </submittedName>
</protein>
<feature type="region of interest" description="Disordered" evidence="1">
    <location>
        <begin position="95"/>
        <end position="118"/>
    </location>
</feature>
<gene>
    <name evidence="2" type="ORF">M9799_06055</name>
</gene>
<sequence>MLDIRRDQPGFFSQGIESISHASTTQAFSLPASTNAPLSEAGVRSHLEALLQKPSMDSRLDAALRPPLANRDLLLPGNFRAALGAARELLRQAALQRQAAARRRDPRKPGEAEASQEFPVLNRAARLLDEDAADRDLGQMYRSTLYQG</sequence>
<evidence type="ECO:0000313" key="3">
    <source>
        <dbReference type="Proteomes" id="UP001162800"/>
    </source>
</evidence>
<name>A0ABY6GCH9_9BURK</name>
<proteinExistence type="predicted"/>
<dbReference type="RefSeq" id="WP_231043338.1">
    <property type="nucleotide sequence ID" value="NZ_CP106881.1"/>
</dbReference>
<keyword evidence="3" id="KW-1185">Reference proteome</keyword>
<dbReference type="Proteomes" id="UP001162800">
    <property type="component" value="Chromosome"/>
</dbReference>
<dbReference type="InterPro" id="IPR012672">
    <property type="entry name" value="T3SS_YscX"/>
</dbReference>
<reference evidence="2" key="1">
    <citation type="submission" date="2022-09" db="EMBL/GenBank/DDBJ databases">
        <title>The complete genome of Acidovorax sp. 5MLIR.</title>
        <authorList>
            <person name="Liu L."/>
            <person name="Yue J."/>
            <person name="Yang F."/>
            <person name="Yuan J."/>
            <person name="Li L."/>
        </authorList>
    </citation>
    <scope>NUCLEOTIDE SEQUENCE</scope>
    <source>
        <strain evidence="2">5MLIR</strain>
    </source>
</reference>